<protein>
    <submittedName>
        <fullName evidence="1">Uncharacterized protein</fullName>
    </submittedName>
</protein>
<dbReference type="Proteomes" id="UP001163324">
    <property type="component" value="Chromosome 6"/>
</dbReference>
<gene>
    <name evidence="1" type="ORF">N3K66_006454</name>
</gene>
<sequence>MASNKYKSCLTGLPTEILLEIYHNLDLASIYQLSLTSQLFAHLFALRKVAILLPVLSRDFSPFDELLQVYTAKPEDLICTNRFLYKVRKVIFRRYAGDTGVLMTPALGGNSQVGITNAVTTKEAGRGLLGKEPRTVILTEKDLKPILKFCRLVQEWEEIFPQMRWFYQPEDCRYLRPHESVRFRQAFYRWWLYGFYFHQGLPPPHEGLPDLYVDDIRTSLLRYYSTSDLLELMDLVETMKDVVLQYICPRIDPEQQNGEFIDLSEFIPRLDRGLSQSNGWTASRPWARILKTYAKLGPEKLMHYFKNISSYPRKRLIAEVSQQHPYFTRDQETIQHTIRTVLDERQWLTTVPQTLLAEESKGGILDFDDARDQERELFRHDGSANGALPPGVKLLKATSWYMPRGDDGSYLDNTNHPIWDHR</sequence>
<evidence type="ECO:0000313" key="2">
    <source>
        <dbReference type="Proteomes" id="UP001163324"/>
    </source>
</evidence>
<proteinExistence type="predicted"/>
<accession>A0ACC0UVI5</accession>
<name>A0ACC0UVI5_9HYPO</name>
<dbReference type="EMBL" id="CM047945">
    <property type="protein sequence ID" value="KAI9898094.1"/>
    <property type="molecule type" value="Genomic_DNA"/>
</dbReference>
<evidence type="ECO:0000313" key="1">
    <source>
        <dbReference type="EMBL" id="KAI9898094.1"/>
    </source>
</evidence>
<organism evidence="1 2">
    <name type="scientific">Trichothecium roseum</name>
    <dbReference type="NCBI Taxonomy" id="47278"/>
    <lineage>
        <taxon>Eukaryota</taxon>
        <taxon>Fungi</taxon>
        <taxon>Dikarya</taxon>
        <taxon>Ascomycota</taxon>
        <taxon>Pezizomycotina</taxon>
        <taxon>Sordariomycetes</taxon>
        <taxon>Hypocreomycetidae</taxon>
        <taxon>Hypocreales</taxon>
        <taxon>Hypocreales incertae sedis</taxon>
        <taxon>Trichothecium</taxon>
    </lineage>
</organism>
<comment type="caution">
    <text evidence="1">The sequence shown here is derived from an EMBL/GenBank/DDBJ whole genome shotgun (WGS) entry which is preliminary data.</text>
</comment>
<keyword evidence="2" id="KW-1185">Reference proteome</keyword>
<reference evidence="1" key="1">
    <citation type="submission" date="2022-10" db="EMBL/GenBank/DDBJ databases">
        <title>Complete Genome of Trichothecium roseum strain YXFP-22015, a Plant Pathogen Isolated from Citrus.</title>
        <authorList>
            <person name="Wang Y."/>
            <person name="Zhu L."/>
        </authorList>
    </citation>
    <scope>NUCLEOTIDE SEQUENCE</scope>
    <source>
        <strain evidence="1">YXFP-22015</strain>
    </source>
</reference>